<proteinExistence type="predicted"/>
<feature type="compositionally biased region" description="Basic residues" evidence="1">
    <location>
        <begin position="32"/>
        <end position="51"/>
    </location>
</feature>
<organism evidence="2">
    <name type="scientific">uncultured Blastococcus sp</name>
    <dbReference type="NCBI Taxonomy" id="217144"/>
    <lineage>
        <taxon>Bacteria</taxon>
        <taxon>Bacillati</taxon>
        <taxon>Actinomycetota</taxon>
        <taxon>Actinomycetes</taxon>
        <taxon>Geodermatophilales</taxon>
        <taxon>Geodermatophilaceae</taxon>
        <taxon>Blastococcus</taxon>
        <taxon>environmental samples</taxon>
    </lineage>
</organism>
<feature type="compositionally biased region" description="Low complexity" evidence="1">
    <location>
        <begin position="167"/>
        <end position="176"/>
    </location>
</feature>
<feature type="region of interest" description="Disordered" evidence="1">
    <location>
        <begin position="22"/>
        <end position="236"/>
    </location>
</feature>
<dbReference type="AlphaFoldDB" id="A0A6J4I172"/>
<gene>
    <name evidence="2" type="ORF">AVDCRST_MAG57-1373</name>
</gene>
<dbReference type="EMBL" id="CADCTI010000125">
    <property type="protein sequence ID" value="CAA9238611.1"/>
    <property type="molecule type" value="Genomic_DNA"/>
</dbReference>
<feature type="compositionally biased region" description="Basic residues" evidence="1">
    <location>
        <begin position="61"/>
        <end position="87"/>
    </location>
</feature>
<feature type="non-terminal residue" evidence="2">
    <location>
        <position position="1"/>
    </location>
</feature>
<feature type="compositionally biased region" description="Basic residues" evidence="1">
    <location>
        <begin position="146"/>
        <end position="166"/>
    </location>
</feature>
<name>A0A6J4I172_9ACTN</name>
<evidence type="ECO:0000313" key="2">
    <source>
        <dbReference type="EMBL" id="CAA9238611.1"/>
    </source>
</evidence>
<reference evidence="2" key="1">
    <citation type="submission" date="2020-02" db="EMBL/GenBank/DDBJ databases">
        <authorList>
            <person name="Meier V. D."/>
        </authorList>
    </citation>
    <scope>NUCLEOTIDE SEQUENCE</scope>
    <source>
        <strain evidence="2">AVDCRST_MAG57</strain>
    </source>
</reference>
<feature type="non-terminal residue" evidence="2">
    <location>
        <position position="236"/>
    </location>
</feature>
<evidence type="ECO:0000256" key="1">
    <source>
        <dbReference type="SAM" id="MobiDB-lite"/>
    </source>
</evidence>
<protein>
    <submittedName>
        <fullName evidence="2">Uncharacterized protein</fullName>
    </submittedName>
</protein>
<sequence length="236" mass="26492">DLLLLCRRVGALRVLGQHAAPAVPDAAPLGGGRRRRARHRGRHGHLRRRAGAARSPGAQLRHQRPHDRDRPRQHRRARRGRSLHRGARGLLRPGRLRRRGAGGDGHRQSALHPGTGPRHPHARAVGRCARQRPDAAAAEGWIRERDRRRRELLRPGRHRPDRRRPRLPGGQLPRDGAGLRALQRRAEGARAHPPAVRRGARLGRRGRVHGRRRAVHPELRHPRRPGRPAAQGTAGL</sequence>
<accession>A0A6J4I172</accession>
<feature type="compositionally biased region" description="Basic residues" evidence="1">
    <location>
        <begin position="198"/>
        <end position="214"/>
    </location>
</feature>